<feature type="domain" description="BON" evidence="2">
    <location>
        <begin position="82"/>
        <end position="150"/>
    </location>
</feature>
<evidence type="ECO:0000313" key="3">
    <source>
        <dbReference type="EMBL" id="PPE72100.1"/>
    </source>
</evidence>
<comment type="caution">
    <text evidence="3">The sequence shown here is derived from an EMBL/GenBank/DDBJ whole genome shotgun (WGS) entry which is preliminary data.</text>
</comment>
<reference evidence="3 4" key="1">
    <citation type="submission" date="2018-02" db="EMBL/GenBank/DDBJ databases">
        <title>Genome sequencing of Solimonas sp. HR-BB.</title>
        <authorList>
            <person name="Lee Y."/>
            <person name="Jeon C.O."/>
        </authorList>
    </citation>
    <scope>NUCLEOTIDE SEQUENCE [LARGE SCALE GENOMIC DNA]</scope>
    <source>
        <strain evidence="3 4">HR-BB</strain>
    </source>
</reference>
<dbReference type="PROSITE" id="PS50914">
    <property type="entry name" value="BON"/>
    <property type="match status" value="1"/>
</dbReference>
<evidence type="ECO:0000313" key="4">
    <source>
        <dbReference type="Proteomes" id="UP000238220"/>
    </source>
</evidence>
<keyword evidence="4" id="KW-1185">Reference proteome</keyword>
<organism evidence="3 4">
    <name type="scientific">Solimonas fluminis</name>
    <dbReference type="NCBI Taxonomy" id="2086571"/>
    <lineage>
        <taxon>Bacteria</taxon>
        <taxon>Pseudomonadati</taxon>
        <taxon>Pseudomonadota</taxon>
        <taxon>Gammaproteobacteria</taxon>
        <taxon>Nevskiales</taxon>
        <taxon>Nevskiaceae</taxon>
        <taxon>Solimonas</taxon>
    </lineage>
</organism>
<dbReference type="InterPro" id="IPR007055">
    <property type="entry name" value="BON_dom"/>
</dbReference>
<feature type="compositionally biased region" description="Basic and acidic residues" evidence="1">
    <location>
        <begin position="1"/>
        <end position="31"/>
    </location>
</feature>
<dbReference type="PANTHER" id="PTHR34606">
    <property type="entry name" value="BON DOMAIN-CONTAINING PROTEIN"/>
    <property type="match status" value="1"/>
</dbReference>
<dbReference type="AlphaFoldDB" id="A0A2S5TAT3"/>
<accession>A0A2S5TAT3</accession>
<name>A0A2S5TAT3_9GAMM</name>
<dbReference type="Gene3D" id="3.30.1340.30">
    <property type="match status" value="1"/>
</dbReference>
<dbReference type="EMBL" id="PSNW01000016">
    <property type="protein sequence ID" value="PPE72100.1"/>
    <property type="molecule type" value="Genomic_DNA"/>
</dbReference>
<feature type="region of interest" description="Disordered" evidence="1">
    <location>
        <begin position="148"/>
        <end position="179"/>
    </location>
</feature>
<protein>
    <recommendedName>
        <fullName evidence="2">BON domain-containing protein</fullName>
    </recommendedName>
</protein>
<evidence type="ECO:0000259" key="2">
    <source>
        <dbReference type="PROSITE" id="PS50914"/>
    </source>
</evidence>
<dbReference type="PANTHER" id="PTHR34606:SF15">
    <property type="entry name" value="BON DOMAIN-CONTAINING PROTEIN"/>
    <property type="match status" value="1"/>
</dbReference>
<gene>
    <name evidence="3" type="ORF">C3942_20185</name>
</gene>
<feature type="region of interest" description="Disordered" evidence="1">
    <location>
        <begin position="1"/>
        <end position="86"/>
    </location>
</feature>
<proteinExistence type="predicted"/>
<dbReference type="OrthoDB" id="8963247at2"/>
<dbReference type="Proteomes" id="UP000238220">
    <property type="component" value="Unassembled WGS sequence"/>
</dbReference>
<dbReference type="InterPro" id="IPR051686">
    <property type="entry name" value="Lipoprotein_DolP"/>
</dbReference>
<sequence>MPEPHRWPQDFARQEGRHLQNPDHWGTRPEGHYPQSGHWAGQASQGGRDAGYGQFSGGYQPDDWRQESRQAQRRTPKGYTRSDERIRDDVCEQLYHSRDVDVGNVSVEVKGGTITLEGSVPERGMKHRIEDICDRCIGVNDVENRIRVERSEAAQGSGSTPADDAERSRGKDAASSARH</sequence>
<evidence type="ECO:0000256" key="1">
    <source>
        <dbReference type="SAM" id="MobiDB-lite"/>
    </source>
</evidence>
<dbReference type="Pfam" id="PF04972">
    <property type="entry name" value="BON"/>
    <property type="match status" value="1"/>
</dbReference>